<feature type="transmembrane region" description="Helical" evidence="1">
    <location>
        <begin position="25"/>
        <end position="45"/>
    </location>
</feature>
<accession>A0A518FXE5</accession>
<name>A0A518FXE5_9PLAN</name>
<dbReference type="Proteomes" id="UP000320839">
    <property type="component" value="Chromosome"/>
</dbReference>
<evidence type="ECO:0000313" key="2">
    <source>
        <dbReference type="EMBL" id="QDV20930.1"/>
    </source>
</evidence>
<reference evidence="2 3" key="1">
    <citation type="submission" date="2019-02" db="EMBL/GenBank/DDBJ databases">
        <title>Deep-cultivation of Planctomycetes and their phenomic and genomic characterization uncovers novel biology.</title>
        <authorList>
            <person name="Wiegand S."/>
            <person name="Jogler M."/>
            <person name="Boedeker C."/>
            <person name="Pinto D."/>
            <person name="Vollmers J."/>
            <person name="Rivas-Marin E."/>
            <person name="Kohn T."/>
            <person name="Peeters S.H."/>
            <person name="Heuer A."/>
            <person name="Rast P."/>
            <person name="Oberbeckmann S."/>
            <person name="Bunk B."/>
            <person name="Jeske O."/>
            <person name="Meyerdierks A."/>
            <person name="Storesund J.E."/>
            <person name="Kallscheuer N."/>
            <person name="Luecker S."/>
            <person name="Lage O.M."/>
            <person name="Pohl T."/>
            <person name="Merkel B.J."/>
            <person name="Hornburger P."/>
            <person name="Mueller R.-W."/>
            <person name="Bruemmer F."/>
            <person name="Labrenz M."/>
            <person name="Spormann A.M."/>
            <person name="Op den Camp H."/>
            <person name="Overmann J."/>
            <person name="Amann R."/>
            <person name="Jetten M.S.M."/>
            <person name="Mascher T."/>
            <person name="Medema M.H."/>
            <person name="Devos D.P."/>
            <person name="Kaster A.-K."/>
            <person name="Ovreas L."/>
            <person name="Rohde M."/>
            <person name="Galperin M.Y."/>
            <person name="Jogler C."/>
        </authorList>
    </citation>
    <scope>NUCLEOTIDE SEQUENCE [LARGE SCALE GENOMIC DNA]</scope>
    <source>
        <strain evidence="2 3">Pan153</strain>
    </source>
</reference>
<evidence type="ECO:0008006" key="4">
    <source>
        <dbReference type="Google" id="ProtNLM"/>
    </source>
</evidence>
<evidence type="ECO:0000256" key="1">
    <source>
        <dbReference type="SAM" id="Phobius"/>
    </source>
</evidence>
<evidence type="ECO:0000313" key="3">
    <source>
        <dbReference type="Proteomes" id="UP000320839"/>
    </source>
</evidence>
<gene>
    <name evidence="2" type="ORF">Pan153_56100</name>
</gene>
<dbReference type="OrthoDB" id="219623at2"/>
<protein>
    <recommendedName>
        <fullName evidence="4">Verru_Chthon cassette protein A</fullName>
    </recommendedName>
</protein>
<keyword evidence="1" id="KW-1133">Transmembrane helix</keyword>
<keyword evidence="1" id="KW-0472">Membrane</keyword>
<dbReference type="RefSeq" id="WP_145459500.1">
    <property type="nucleotide sequence ID" value="NZ_CP036317.1"/>
</dbReference>
<keyword evidence="1" id="KW-0812">Transmembrane</keyword>
<sequence length="1585" mass="174282">MKSFSIKQPGSHFQATGSRRRGSTLLVVIALLAILALMAVVFYTFSAQEQTSAQNFAEAAINEADPGLDADVLFNWGLEQLIKGPDVYRKNSALWGAEYPRHSLIYGMLGNDALPFNGQGINLVINGSTGFLDADQNYNGSGDNSVDNPDILKVNVSPPAQGGETNARTLINNLPASDVDYTSPDINSFFLAYKTYVPGPTWSTDKNDVQLVIIPSFHHPQILRTGSGASTAITDPYNNTTAAVRSLRPNSNHNFIHRETGNDSGSSRFSTNVFDNSGFTNPGALGIWTGHTDTDYALDVDNDGDTIKDGVWLDLDFPPIEDPQNPGNYIIPMFSFTVYDADGLINLNTAGNMRQPSDINLNFAASSGKFGDNLTGMGANQFLLLSRSNQGLSSPGEINPQWAMTATIPGTVGTEFDQHQMFFGSQPTTWPELSNMEYFFLNFGRADYTVPGTIANGTKSDIRDLFPGRWGEPDRLYDAQRSAPGDNLYVVNYTTGVSFPRAGQTLVDDNGNAYEGSNRSGSLQGGRAGAISFKHPLAHNGAGRTWSSANYRQVNLSVGGLGGPARWPAYVDYEIGGLPLTNYPASVRWPYFLFNNPGSVAESIYLRNHLLDDSDEIVVDLEQVQRPYDEPFGPEEMAHLQMSGTDIVNTSVTSRLSDLMPMNFGTTAGADYDRRKRFTTMSWDRNQFSKPVSSIGTGLNNQFPPQYTGAALYNIFRPELLQLLSTGINDNNLNGYQRKLNLNQLLVYENTGTGRTISYRPLTPHPGEDVNGNGSLDVAAGEDLNGNGVLDSLPAVAINSGWSKTSLPAYPPTTYAQQEFWARYDRQRMARDIYSLLYSLNCYTTAPSSASSFTSSDKYPHGYTSNELYQMAQFAVNVVDALDPDNVMTRFEYDTNLNDGWGLDDNPYTNTSAEQGTGQRNVVWGVEEVSLTLSEFILVQCDDQMTDQTVTQFPDDKTDGTDKNRFFTAIELRNNSPYSVPFGSSGKWMVGLEVDGSMVSYAVPRNKSVAAGGLFTLFSSSARDTLQASGGDPYSEFRVDLDGDMAYTSANETIIPSTTIAATDKIDFVNDQATTSNLVKVLNSSFTDITTTPGSFLDQAETQLSATTNDVKVKLFRKAHLGRDTYLTTGSPVPDVDNPWILVDEIAVRKSTFAVTSNTAAAVQAQLDRDAMRSQERSQPLHKRTDTLCTITSGNIRNTIGQRNDRTTSNFTAWQPHFDRDFSSPVELLSIPIVGPTQEIVASQTLPVSATGPNGSNLNGSSNATTTRQRLLTYALVDSGNQQAGTEVQVAGIQKFLNPDGPNDTGPDTDDNYWYRLFEYVEVPTRIHRQLQNPLTNFRVPGKINLNTVRHPSVLAALIDDMGTSSSVLDGSAYNIDVTNAYKVHRLNDANEGSNRNWWEQFIVSRDANDPIAGKPLPGTPGSRPFRSFDYFGSRNTTTNGVRDLRENSLFRTLPNDRSAFPNDPRLLFEVANQSDHQNGPADFHTRNRILSKIMGNTTTRSNTFLVFLSVAYFEASGAGLTTFDDVVQIGDRAHGKSVHEVDYRGFFVIDRTRVEEAYEPSTKKFDHWKRLIRHRSLIQAIQTN</sequence>
<organism evidence="2 3">
    <name type="scientific">Gimesia panareensis</name>
    <dbReference type="NCBI Taxonomy" id="2527978"/>
    <lineage>
        <taxon>Bacteria</taxon>
        <taxon>Pseudomonadati</taxon>
        <taxon>Planctomycetota</taxon>
        <taxon>Planctomycetia</taxon>
        <taxon>Planctomycetales</taxon>
        <taxon>Planctomycetaceae</taxon>
        <taxon>Gimesia</taxon>
    </lineage>
</organism>
<proteinExistence type="predicted"/>
<dbReference type="EMBL" id="CP036317">
    <property type="protein sequence ID" value="QDV20930.1"/>
    <property type="molecule type" value="Genomic_DNA"/>
</dbReference>